<dbReference type="InterPro" id="IPR048400">
    <property type="entry name" value="SLS1_N"/>
</dbReference>
<comment type="caution">
    <text evidence="4">The sequence shown here is derived from an EMBL/GenBank/DDBJ whole genome shotgun (WGS) entry which is preliminary data.</text>
</comment>
<evidence type="ECO:0000259" key="3">
    <source>
        <dbReference type="Pfam" id="PF20778"/>
    </source>
</evidence>
<organism evidence="4 5">
    <name type="scientific">Thelephora terrestris</name>
    <dbReference type="NCBI Taxonomy" id="56493"/>
    <lineage>
        <taxon>Eukaryota</taxon>
        <taxon>Fungi</taxon>
        <taxon>Dikarya</taxon>
        <taxon>Basidiomycota</taxon>
        <taxon>Agaricomycotina</taxon>
        <taxon>Agaricomycetes</taxon>
        <taxon>Thelephorales</taxon>
        <taxon>Thelephoraceae</taxon>
        <taxon>Thelephora</taxon>
    </lineage>
</organism>
<reference evidence="4" key="1">
    <citation type="journal article" date="2020" name="Nat. Commun.">
        <title>Large-scale genome sequencing of mycorrhizal fungi provides insights into the early evolution of symbiotic traits.</title>
        <authorList>
            <person name="Miyauchi S."/>
            <person name="Kiss E."/>
            <person name="Kuo A."/>
            <person name="Drula E."/>
            <person name="Kohler A."/>
            <person name="Sanchez-Garcia M."/>
            <person name="Morin E."/>
            <person name="Andreopoulos B."/>
            <person name="Barry K.W."/>
            <person name="Bonito G."/>
            <person name="Buee M."/>
            <person name="Carver A."/>
            <person name="Chen C."/>
            <person name="Cichocki N."/>
            <person name="Clum A."/>
            <person name="Culley D."/>
            <person name="Crous P.W."/>
            <person name="Fauchery L."/>
            <person name="Girlanda M."/>
            <person name="Hayes R.D."/>
            <person name="Keri Z."/>
            <person name="LaButti K."/>
            <person name="Lipzen A."/>
            <person name="Lombard V."/>
            <person name="Magnuson J."/>
            <person name="Maillard F."/>
            <person name="Murat C."/>
            <person name="Nolan M."/>
            <person name="Ohm R.A."/>
            <person name="Pangilinan J."/>
            <person name="Pereira M.F."/>
            <person name="Perotto S."/>
            <person name="Peter M."/>
            <person name="Pfister S."/>
            <person name="Riley R."/>
            <person name="Sitrit Y."/>
            <person name="Stielow J.B."/>
            <person name="Szollosi G."/>
            <person name="Zifcakova L."/>
            <person name="Stursova M."/>
            <person name="Spatafora J.W."/>
            <person name="Tedersoo L."/>
            <person name="Vaario L.M."/>
            <person name="Yamada A."/>
            <person name="Yan M."/>
            <person name="Wang P."/>
            <person name="Xu J."/>
            <person name="Bruns T."/>
            <person name="Baldrian P."/>
            <person name="Vilgalys R."/>
            <person name="Dunand C."/>
            <person name="Henrissat B."/>
            <person name="Grigoriev I.V."/>
            <person name="Hibbett D."/>
            <person name="Nagy L.G."/>
            <person name="Martin F.M."/>
        </authorList>
    </citation>
    <scope>NUCLEOTIDE SEQUENCE</scope>
    <source>
        <strain evidence="4">UH-Tt-Lm1</strain>
    </source>
</reference>
<feature type="region of interest" description="Disordered" evidence="1">
    <location>
        <begin position="27"/>
        <end position="72"/>
    </location>
</feature>
<feature type="domain" description="SLS1 C-terminal" evidence="3">
    <location>
        <begin position="406"/>
        <end position="563"/>
    </location>
</feature>
<dbReference type="Pfam" id="PF20776">
    <property type="entry name" value="SLS1_N"/>
    <property type="match status" value="1"/>
</dbReference>
<feature type="compositionally biased region" description="Low complexity" evidence="1">
    <location>
        <begin position="46"/>
        <end position="65"/>
    </location>
</feature>
<dbReference type="InterPro" id="IPR048401">
    <property type="entry name" value="SLS1_C"/>
</dbReference>
<dbReference type="Pfam" id="PF20778">
    <property type="entry name" value="SLS1_C"/>
    <property type="match status" value="1"/>
</dbReference>
<feature type="domain" description="SLS1 N-terminal" evidence="2">
    <location>
        <begin position="100"/>
        <end position="163"/>
    </location>
</feature>
<feature type="compositionally biased region" description="Polar residues" evidence="1">
    <location>
        <begin position="27"/>
        <end position="45"/>
    </location>
</feature>
<dbReference type="OrthoDB" id="3362817at2759"/>
<reference evidence="4" key="2">
    <citation type="submission" date="2020-11" db="EMBL/GenBank/DDBJ databases">
        <authorList>
            <consortium name="DOE Joint Genome Institute"/>
            <person name="Kuo A."/>
            <person name="Miyauchi S."/>
            <person name="Kiss E."/>
            <person name="Drula E."/>
            <person name="Kohler A."/>
            <person name="Sanchez-Garcia M."/>
            <person name="Andreopoulos B."/>
            <person name="Barry K.W."/>
            <person name="Bonito G."/>
            <person name="Buee M."/>
            <person name="Carver A."/>
            <person name="Chen C."/>
            <person name="Cichocki N."/>
            <person name="Clum A."/>
            <person name="Culley D."/>
            <person name="Crous P.W."/>
            <person name="Fauchery L."/>
            <person name="Girlanda M."/>
            <person name="Hayes R."/>
            <person name="Keri Z."/>
            <person name="Labutti K."/>
            <person name="Lipzen A."/>
            <person name="Lombard V."/>
            <person name="Magnuson J."/>
            <person name="Maillard F."/>
            <person name="Morin E."/>
            <person name="Murat C."/>
            <person name="Nolan M."/>
            <person name="Ohm R."/>
            <person name="Pangilinan J."/>
            <person name="Pereira M."/>
            <person name="Perotto S."/>
            <person name="Peter M."/>
            <person name="Riley R."/>
            <person name="Sitrit Y."/>
            <person name="Stielow B."/>
            <person name="Szollosi G."/>
            <person name="Zifcakova L."/>
            <person name="Stursova M."/>
            <person name="Spatafora J.W."/>
            <person name="Tedersoo L."/>
            <person name="Vaario L.-M."/>
            <person name="Yamada A."/>
            <person name="Yan M."/>
            <person name="Wang P."/>
            <person name="Xu J."/>
            <person name="Bruns T."/>
            <person name="Baldrian P."/>
            <person name="Vilgalys R."/>
            <person name="Henrissat B."/>
            <person name="Grigoriev I.V."/>
            <person name="Hibbett D."/>
            <person name="Nagy L.G."/>
            <person name="Martin F.M."/>
        </authorList>
    </citation>
    <scope>NUCLEOTIDE SEQUENCE</scope>
    <source>
        <strain evidence="4">UH-Tt-Lm1</strain>
    </source>
</reference>
<name>A0A9P6L7X5_9AGAM</name>
<sequence length="689" mass="76585">MSQVLLRRCIQSPRAVRHHRRWFVQQALTRSVPDTPQGSANGTEGTSSAPGYATTPTPTSSTSTPIQNQKSGPNVHAFLASLHSTGSQPSLGDLERGRPREYAHPESTLYAKQYNGLLDQLGRSFTKEQLRRFSEQYQLNPRLWRTGKRKIDYARAIVENAWGWPSLREVEKAKRERTEILTEIFNVSRSQLFLILGKDGSDLLRLANDFAVRISTIPKPLALKIKGTRSMLGQVSERIGALKRSIVQETVQYHGSERLSGDYIEKISRLSSAYVESAGDKLRIYAADPRNLSAAKRLINRAVHNLRDPPKLPLLTHIPLSPPASPSGSAVEEGIYSMYPFVPHTPLPWTMGDSSVFRIRKASDWLTQNSTVTTIITGVLNSVRVVDTSQETINLRDVLLDSLPERSPGRTMTCTASVGHILFPHPEGQKSALVPPMKGHGPYSKILNWINSENARSEFVPSMLPSFATPSQPSFQNLHRLTYRVLETPTSPQSSQKILKLEIPLEPRDFEPGVDVTSTDLRHVLRASGRPRMWTGYQSAADMLIPHRPVDLRLSVQDFTVATAEALPLVLRQYVTELDAYLQSQEPGNVEQPVPPASFASQGENYELHSTESVRQSVILGGAGELEGVATEAILDLETGQKSSVCLVNGGNPMVDQEWNNFLSQCDKMTAFQHRPTNNLTLDDINTTR</sequence>
<dbReference type="EMBL" id="WIUZ02000005">
    <property type="protein sequence ID" value="KAF9787183.1"/>
    <property type="molecule type" value="Genomic_DNA"/>
</dbReference>
<evidence type="ECO:0000256" key="1">
    <source>
        <dbReference type="SAM" id="MobiDB-lite"/>
    </source>
</evidence>
<gene>
    <name evidence="4" type="ORF">BJ322DRAFT_705815</name>
</gene>
<keyword evidence="5" id="KW-1185">Reference proteome</keyword>
<evidence type="ECO:0000259" key="2">
    <source>
        <dbReference type="Pfam" id="PF20776"/>
    </source>
</evidence>
<evidence type="ECO:0008006" key="6">
    <source>
        <dbReference type="Google" id="ProtNLM"/>
    </source>
</evidence>
<dbReference type="Proteomes" id="UP000736335">
    <property type="component" value="Unassembled WGS sequence"/>
</dbReference>
<evidence type="ECO:0000313" key="5">
    <source>
        <dbReference type="Proteomes" id="UP000736335"/>
    </source>
</evidence>
<protein>
    <recommendedName>
        <fullName evidence="6">Mitochondrial inner-membrane-bound regulator-domain-containing protein</fullName>
    </recommendedName>
</protein>
<evidence type="ECO:0000313" key="4">
    <source>
        <dbReference type="EMBL" id="KAF9787183.1"/>
    </source>
</evidence>
<proteinExistence type="predicted"/>
<accession>A0A9P6L7X5</accession>
<dbReference type="AlphaFoldDB" id="A0A9P6L7X5"/>